<dbReference type="RefSeq" id="WP_352887737.1">
    <property type="nucleotide sequence ID" value="NZ_JBEPIJ010000003.1"/>
</dbReference>
<organism evidence="4 5">
    <name type="scientific">Sinimarinibacterium thermocellulolyticum</name>
    <dbReference type="NCBI Taxonomy" id="3170016"/>
    <lineage>
        <taxon>Bacteria</taxon>
        <taxon>Pseudomonadati</taxon>
        <taxon>Pseudomonadota</taxon>
        <taxon>Gammaproteobacteria</taxon>
        <taxon>Nevskiales</taxon>
        <taxon>Nevskiaceae</taxon>
        <taxon>Sinimarinibacterium</taxon>
    </lineage>
</organism>
<dbReference type="InterPro" id="IPR018060">
    <property type="entry name" value="HTH_AraC"/>
</dbReference>
<evidence type="ECO:0000256" key="2">
    <source>
        <dbReference type="ARBA" id="ARBA00023163"/>
    </source>
</evidence>
<reference evidence="4 5" key="1">
    <citation type="submission" date="2024-06" db="EMBL/GenBank/DDBJ databases">
        <authorList>
            <person name="Li Z."/>
            <person name="Jiang Y."/>
        </authorList>
    </citation>
    <scope>NUCLEOTIDE SEQUENCE [LARGE SCALE GENOMIC DNA]</scope>
    <source>
        <strain evidence="4 5">HSW-8</strain>
    </source>
</reference>
<evidence type="ECO:0000256" key="1">
    <source>
        <dbReference type="ARBA" id="ARBA00023015"/>
    </source>
</evidence>
<sequence>MLQVPDVQLCQIAFMLGCAEQSAFHSAFRHRTGQSSGDRRRAAEAKAVQRCLPTLAWAG</sequence>
<feature type="domain" description="HTH araC/xylS-type" evidence="3">
    <location>
        <begin position="1"/>
        <end position="42"/>
    </location>
</feature>
<dbReference type="InterPro" id="IPR009057">
    <property type="entry name" value="Homeodomain-like_sf"/>
</dbReference>
<dbReference type="SUPFAM" id="SSF46689">
    <property type="entry name" value="Homeodomain-like"/>
    <property type="match status" value="1"/>
</dbReference>
<gene>
    <name evidence="4" type="ORF">ABSH63_04270</name>
</gene>
<evidence type="ECO:0000313" key="5">
    <source>
        <dbReference type="Proteomes" id="UP001465331"/>
    </source>
</evidence>
<dbReference type="EMBL" id="JBEPIJ010000003">
    <property type="protein sequence ID" value="MES0873230.1"/>
    <property type="molecule type" value="Genomic_DNA"/>
</dbReference>
<keyword evidence="1" id="KW-0805">Transcription regulation</keyword>
<proteinExistence type="predicted"/>
<evidence type="ECO:0000259" key="3">
    <source>
        <dbReference type="PROSITE" id="PS01124"/>
    </source>
</evidence>
<evidence type="ECO:0000313" key="4">
    <source>
        <dbReference type="EMBL" id="MES0873230.1"/>
    </source>
</evidence>
<dbReference type="PROSITE" id="PS01124">
    <property type="entry name" value="HTH_ARAC_FAMILY_2"/>
    <property type="match status" value="1"/>
</dbReference>
<keyword evidence="2" id="KW-0804">Transcription</keyword>
<keyword evidence="5" id="KW-1185">Reference proteome</keyword>
<dbReference type="Gene3D" id="1.10.10.60">
    <property type="entry name" value="Homeodomain-like"/>
    <property type="match status" value="1"/>
</dbReference>
<comment type="caution">
    <text evidence="4">The sequence shown here is derived from an EMBL/GenBank/DDBJ whole genome shotgun (WGS) entry which is preliminary data.</text>
</comment>
<accession>A0ABV2A7J9</accession>
<dbReference type="Proteomes" id="UP001465331">
    <property type="component" value="Unassembled WGS sequence"/>
</dbReference>
<name>A0ABV2A7J9_9GAMM</name>
<protein>
    <recommendedName>
        <fullName evidence="3">HTH araC/xylS-type domain-containing protein</fullName>
    </recommendedName>
</protein>